<organism evidence="3 4">
    <name type="scientific">Polaromonas jejuensis</name>
    <dbReference type="NCBI Taxonomy" id="457502"/>
    <lineage>
        <taxon>Bacteria</taxon>
        <taxon>Pseudomonadati</taxon>
        <taxon>Pseudomonadota</taxon>
        <taxon>Betaproteobacteria</taxon>
        <taxon>Burkholderiales</taxon>
        <taxon>Comamonadaceae</taxon>
        <taxon>Polaromonas</taxon>
    </lineage>
</organism>
<evidence type="ECO:0000313" key="4">
    <source>
        <dbReference type="Proteomes" id="UP001596084"/>
    </source>
</evidence>
<dbReference type="PANTHER" id="PTHR42928">
    <property type="entry name" value="TRICARBOXYLATE-BINDING PROTEIN"/>
    <property type="match status" value="1"/>
</dbReference>
<feature type="chain" id="PRO_5047304143" evidence="2">
    <location>
        <begin position="26"/>
        <end position="322"/>
    </location>
</feature>
<dbReference type="Proteomes" id="UP001596084">
    <property type="component" value="Unassembled WGS sequence"/>
</dbReference>
<feature type="signal peptide" evidence="2">
    <location>
        <begin position="1"/>
        <end position="25"/>
    </location>
</feature>
<dbReference type="PROSITE" id="PS51318">
    <property type="entry name" value="TAT"/>
    <property type="match status" value="1"/>
</dbReference>
<dbReference type="Gene3D" id="3.40.190.10">
    <property type="entry name" value="Periplasmic binding protein-like II"/>
    <property type="match status" value="1"/>
</dbReference>
<dbReference type="PIRSF" id="PIRSF017082">
    <property type="entry name" value="YflP"/>
    <property type="match status" value="1"/>
</dbReference>
<dbReference type="EMBL" id="JBHSMX010000011">
    <property type="protein sequence ID" value="MFC5520678.1"/>
    <property type="molecule type" value="Genomic_DNA"/>
</dbReference>
<reference evidence="4" key="1">
    <citation type="journal article" date="2019" name="Int. J. Syst. Evol. Microbiol.">
        <title>The Global Catalogue of Microorganisms (GCM) 10K type strain sequencing project: providing services to taxonomists for standard genome sequencing and annotation.</title>
        <authorList>
            <consortium name="The Broad Institute Genomics Platform"/>
            <consortium name="The Broad Institute Genome Sequencing Center for Infectious Disease"/>
            <person name="Wu L."/>
            <person name="Ma J."/>
        </authorList>
    </citation>
    <scope>NUCLEOTIDE SEQUENCE [LARGE SCALE GENOMIC DNA]</scope>
    <source>
        <strain evidence="4">CGMCC 4.7277</strain>
    </source>
</reference>
<comment type="caution">
    <text evidence="3">The sequence shown here is derived from an EMBL/GenBank/DDBJ whole genome shotgun (WGS) entry which is preliminary data.</text>
</comment>
<evidence type="ECO:0000313" key="3">
    <source>
        <dbReference type="EMBL" id="MFC5520678.1"/>
    </source>
</evidence>
<keyword evidence="2" id="KW-0732">Signal</keyword>
<gene>
    <name evidence="3" type="ORF">ACFPP7_07075</name>
</gene>
<dbReference type="InterPro" id="IPR006311">
    <property type="entry name" value="TAT_signal"/>
</dbReference>
<name>A0ABW0Q7H9_9BURK</name>
<dbReference type="Gene3D" id="3.40.190.150">
    <property type="entry name" value="Bordetella uptake gene, domain 1"/>
    <property type="match status" value="1"/>
</dbReference>
<dbReference type="SUPFAM" id="SSF53850">
    <property type="entry name" value="Periplasmic binding protein-like II"/>
    <property type="match status" value="1"/>
</dbReference>
<protein>
    <submittedName>
        <fullName evidence="3">Bug family tripartite tricarboxylate transporter substrate binding protein</fullName>
    </submittedName>
</protein>
<comment type="similarity">
    <text evidence="1">Belongs to the UPF0065 (bug) family.</text>
</comment>
<keyword evidence="4" id="KW-1185">Reference proteome</keyword>
<evidence type="ECO:0000256" key="1">
    <source>
        <dbReference type="ARBA" id="ARBA00006987"/>
    </source>
</evidence>
<dbReference type="InterPro" id="IPR005064">
    <property type="entry name" value="BUG"/>
</dbReference>
<dbReference type="RefSeq" id="WP_068831216.1">
    <property type="nucleotide sequence ID" value="NZ_JBHSMX010000011.1"/>
</dbReference>
<evidence type="ECO:0000256" key="2">
    <source>
        <dbReference type="SAM" id="SignalP"/>
    </source>
</evidence>
<dbReference type="InterPro" id="IPR042100">
    <property type="entry name" value="Bug_dom1"/>
</dbReference>
<dbReference type="CDD" id="cd13578">
    <property type="entry name" value="PBP2_Bug27"/>
    <property type="match status" value="1"/>
</dbReference>
<proteinExistence type="inferred from homology"/>
<dbReference type="Pfam" id="PF03401">
    <property type="entry name" value="TctC"/>
    <property type="match status" value="1"/>
</dbReference>
<sequence length="322" mass="33965">MSRRHFLRVAALATFAGLAVPGVQAAGYPDKPVHIIIPFPAGAAADNAMRVVTRKLSEYWGQAVIVDNRPGIPGMQAAATAPADGYTLVLGAGSGIVTTPLLMSKLSYSPSRDFAPVGKVLTNTPVLTIHPSMGVKSVKELIALAKSKPGTLNYSSSGTGGPSHLAMEMFLAMTGTEMVHVPYKGAAPSVSELVGGHVQLGINAVPSVVQYIKTGKLTALAVASTKRSSALTHIPTMAESGVPGFEYDIWYGLFAPARTPADLIGKVSADLQRALRDPEVAKQLVTQGSEPAPSSAQELAQYIRDDTVRWTKVINERRLKLD</sequence>
<accession>A0ABW0Q7H9</accession>
<dbReference type="PANTHER" id="PTHR42928:SF5">
    <property type="entry name" value="BLR1237 PROTEIN"/>
    <property type="match status" value="1"/>
</dbReference>